<proteinExistence type="evidence at transcript level"/>
<dbReference type="GO" id="GO:0005576">
    <property type="term" value="C:extracellular region"/>
    <property type="evidence" value="ECO:0007669"/>
    <property type="project" value="UniProtKB-SubCell"/>
</dbReference>
<keyword evidence="2" id="KW-0964">Secreted</keyword>
<dbReference type="Pfam" id="PF02950">
    <property type="entry name" value="Conotoxin"/>
    <property type="match status" value="1"/>
</dbReference>
<protein>
    <submittedName>
        <fullName evidence="4">Conotoxin superfamily T</fullName>
    </submittedName>
</protein>
<dbReference type="GO" id="GO:0008200">
    <property type="term" value="F:ion channel inhibitor activity"/>
    <property type="evidence" value="ECO:0007669"/>
    <property type="project" value="InterPro"/>
</dbReference>
<feature type="chain" id="PRO_5016905307" evidence="3">
    <location>
        <begin position="19"/>
        <end position="76"/>
    </location>
</feature>
<reference evidence="4" key="1">
    <citation type="journal article" date="2018" name="Genome Biol. Evol.">
        <title>Conotoxin diversity in Chelyconus ermineus (Born, 1778) and the convergent origin of piscivory in the Atlantic and Indo-Pacific cones.</title>
        <authorList>
            <person name="Abalde S."/>
            <person name="Tenorio M.J."/>
            <person name="Afonso C.M."/>
            <person name="Zardoya R."/>
        </authorList>
    </citation>
    <scope>NUCLEOTIDE SEQUENCE</scope>
    <source>
        <strain evidence="4">Cerm_167</strain>
    </source>
</reference>
<dbReference type="InterPro" id="IPR004214">
    <property type="entry name" value="Conotoxin"/>
</dbReference>
<comment type="subcellular location">
    <subcellularLocation>
        <location evidence="1">Secreted</location>
    </subcellularLocation>
</comment>
<accession>A0A346CIV5</accession>
<sequence length="76" mass="8103">MLSLPVFIILLLLASAAAPNPLETRIQSDLIRAALEDADLKTKERFLSGILGNAGPISDLVSKFCCSVLPICCVMT</sequence>
<keyword evidence="3" id="KW-0732">Signal</keyword>
<feature type="signal peptide" evidence="3">
    <location>
        <begin position="1"/>
        <end position="18"/>
    </location>
</feature>
<evidence type="ECO:0000313" key="4">
    <source>
        <dbReference type="EMBL" id="AXL95504.1"/>
    </source>
</evidence>
<evidence type="ECO:0000256" key="2">
    <source>
        <dbReference type="ARBA" id="ARBA00022525"/>
    </source>
</evidence>
<dbReference type="AlphaFoldDB" id="A0A346CIV5"/>
<organism evidence="4">
    <name type="scientific">Conus ermineus</name>
    <name type="common">Agate cone</name>
    <name type="synonym">Chelyconus ermineus</name>
    <dbReference type="NCBI Taxonomy" id="55423"/>
    <lineage>
        <taxon>Eukaryota</taxon>
        <taxon>Metazoa</taxon>
        <taxon>Spiralia</taxon>
        <taxon>Lophotrochozoa</taxon>
        <taxon>Mollusca</taxon>
        <taxon>Gastropoda</taxon>
        <taxon>Caenogastropoda</taxon>
        <taxon>Neogastropoda</taxon>
        <taxon>Conoidea</taxon>
        <taxon>Conidae</taxon>
        <taxon>Conus</taxon>
        <taxon>Chelyconus</taxon>
    </lineage>
</organism>
<dbReference type="EMBL" id="MH360455">
    <property type="protein sequence ID" value="AXL95504.1"/>
    <property type="molecule type" value="mRNA"/>
</dbReference>
<name>A0A346CIV5_CONER</name>
<evidence type="ECO:0000256" key="3">
    <source>
        <dbReference type="SAM" id="SignalP"/>
    </source>
</evidence>
<evidence type="ECO:0000256" key="1">
    <source>
        <dbReference type="ARBA" id="ARBA00004613"/>
    </source>
</evidence>